<gene>
    <name evidence="3" type="ORF">SAMN04488042_10445</name>
</gene>
<evidence type="ECO:0000313" key="4">
    <source>
        <dbReference type="Proteomes" id="UP000199144"/>
    </source>
</evidence>
<feature type="transmembrane region" description="Helical" evidence="1">
    <location>
        <begin position="26"/>
        <end position="44"/>
    </location>
</feature>
<dbReference type="RefSeq" id="WP_093093947.1">
    <property type="nucleotide sequence ID" value="NZ_FOTQ01000004.1"/>
</dbReference>
<keyword evidence="1" id="KW-1133">Transmembrane helix</keyword>
<dbReference type="AlphaFoldDB" id="A0A1I4N8Y7"/>
<name>A0A1I4N8Y7_9RHOB</name>
<keyword evidence="1" id="KW-0812">Transmembrane</keyword>
<protein>
    <recommendedName>
        <fullName evidence="2">Ancillary SecYEG translocon subunit/Cell division coordinator CpoB TPR domain-containing protein</fullName>
    </recommendedName>
</protein>
<keyword evidence="4" id="KW-1185">Reference proteome</keyword>
<proteinExistence type="predicted"/>
<dbReference type="InterPro" id="IPR018704">
    <property type="entry name" value="SecYEG/CpoB_TPR"/>
</dbReference>
<accession>A0A1I4N8Y7</accession>
<dbReference type="Proteomes" id="UP000199144">
    <property type="component" value="Unassembled WGS sequence"/>
</dbReference>
<evidence type="ECO:0000313" key="3">
    <source>
        <dbReference type="EMBL" id="SFM11816.1"/>
    </source>
</evidence>
<dbReference type="Pfam" id="PF09976">
    <property type="entry name" value="TPR_21"/>
    <property type="match status" value="1"/>
</dbReference>
<organism evidence="3 4">
    <name type="scientific">Shimia aestuarii</name>
    <dbReference type="NCBI Taxonomy" id="254406"/>
    <lineage>
        <taxon>Bacteria</taxon>
        <taxon>Pseudomonadati</taxon>
        <taxon>Pseudomonadota</taxon>
        <taxon>Alphaproteobacteria</taxon>
        <taxon>Rhodobacterales</taxon>
        <taxon>Roseobacteraceae</taxon>
    </lineage>
</organism>
<dbReference type="OrthoDB" id="7173339at2"/>
<feature type="domain" description="Ancillary SecYEG translocon subunit/Cell division coordinator CpoB TPR" evidence="2">
    <location>
        <begin position="29"/>
        <end position="123"/>
    </location>
</feature>
<keyword evidence="1" id="KW-0472">Membrane</keyword>
<dbReference type="EMBL" id="FOTQ01000004">
    <property type="protein sequence ID" value="SFM11816.1"/>
    <property type="molecule type" value="Genomic_DNA"/>
</dbReference>
<sequence length="226" mass="23529">MSDTDSFIEEVTEEVRRDRLFAMIRRYGWIAVVVIVLIVGAAAWNEWNKAQARAAAEATGDALLAAIEANDDAARIAALKEADIASPQAQIIADFLLATHQVTDGDSAGAAATLDGIASAGGDVPEIYRQIAAFKAILARGSDMPMADRRVALEAMAAPGMPLALLAQEQLAMADIEEGKTEEAISRLNAIIADANVSAGLRQRASQLIVSLGGTLAGTTGAAADQ</sequence>
<evidence type="ECO:0000256" key="1">
    <source>
        <dbReference type="SAM" id="Phobius"/>
    </source>
</evidence>
<reference evidence="3 4" key="1">
    <citation type="submission" date="2016-10" db="EMBL/GenBank/DDBJ databases">
        <authorList>
            <person name="de Groot N.N."/>
        </authorList>
    </citation>
    <scope>NUCLEOTIDE SEQUENCE [LARGE SCALE GENOMIC DNA]</scope>
    <source>
        <strain evidence="3 4">DSM 15283</strain>
    </source>
</reference>
<evidence type="ECO:0000259" key="2">
    <source>
        <dbReference type="Pfam" id="PF09976"/>
    </source>
</evidence>
<dbReference type="STRING" id="254406.SAMN04488042_10445"/>